<gene>
    <name evidence="1" type="ORF">SAE02_45100</name>
</gene>
<accession>A0A512DV77</accession>
<evidence type="ECO:0000313" key="2">
    <source>
        <dbReference type="Proteomes" id="UP000321523"/>
    </source>
</evidence>
<sequence length="125" mass="13885">MADDLRRRLIALYADLGAHTEPECAGSRCAKPLSCCAPMYCDLAGDFAREHWGVRLEPGWHPTLPFMGPAGCTVAPHLRPICTAHTCEVNEQGCKKGDEAWTNRYYDLIEEIGRIEELVLGKRGI</sequence>
<reference evidence="1 2" key="1">
    <citation type="submission" date="2019-07" db="EMBL/GenBank/DDBJ databases">
        <title>Whole genome shotgun sequence of Skermanella aerolata NBRC 106429.</title>
        <authorList>
            <person name="Hosoyama A."/>
            <person name="Uohara A."/>
            <person name="Ohji S."/>
            <person name="Ichikawa N."/>
        </authorList>
    </citation>
    <scope>NUCLEOTIDE SEQUENCE [LARGE SCALE GENOMIC DNA]</scope>
    <source>
        <strain evidence="1 2">NBRC 106429</strain>
    </source>
</reference>
<dbReference type="Proteomes" id="UP000321523">
    <property type="component" value="Unassembled WGS sequence"/>
</dbReference>
<keyword evidence="2" id="KW-1185">Reference proteome</keyword>
<dbReference type="EMBL" id="BJYZ01000021">
    <property type="protein sequence ID" value="GEO40362.1"/>
    <property type="molecule type" value="Genomic_DNA"/>
</dbReference>
<comment type="caution">
    <text evidence="1">The sequence shown here is derived from an EMBL/GenBank/DDBJ whole genome shotgun (WGS) entry which is preliminary data.</text>
</comment>
<evidence type="ECO:0000313" key="1">
    <source>
        <dbReference type="EMBL" id="GEO40362.1"/>
    </source>
</evidence>
<dbReference type="RefSeq" id="WP_044429880.1">
    <property type="nucleotide sequence ID" value="NZ_BJYZ01000021.1"/>
</dbReference>
<organism evidence="1 2">
    <name type="scientific">Skermanella aerolata</name>
    <dbReference type="NCBI Taxonomy" id="393310"/>
    <lineage>
        <taxon>Bacteria</taxon>
        <taxon>Pseudomonadati</taxon>
        <taxon>Pseudomonadota</taxon>
        <taxon>Alphaproteobacteria</taxon>
        <taxon>Rhodospirillales</taxon>
        <taxon>Azospirillaceae</taxon>
        <taxon>Skermanella</taxon>
    </lineage>
</organism>
<proteinExistence type="predicted"/>
<dbReference type="OrthoDB" id="8481115at2"/>
<name>A0A512DV77_9PROT</name>
<protein>
    <submittedName>
        <fullName evidence="1">Uncharacterized protein</fullName>
    </submittedName>
</protein>
<dbReference type="AlphaFoldDB" id="A0A512DV77"/>